<organism evidence="2 3">
    <name type="scientific">Dryococelus australis</name>
    <dbReference type="NCBI Taxonomy" id="614101"/>
    <lineage>
        <taxon>Eukaryota</taxon>
        <taxon>Metazoa</taxon>
        <taxon>Ecdysozoa</taxon>
        <taxon>Arthropoda</taxon>
        <taxon>Hexapoda</taxon>
        <taxon>Insecta</taxon>
        <taxon>Pterygota</taxon>
        <taxon>Neoptera</taxon>
        <taxon>Polyneoptera</taxon>
        <taxon>Phasmatodea</taxon>
        <taxon>Verophasmatodea</taxon>
        <taxon>Anareolatae</taxon>
        <taxon>Phasmatidae</taxon>
        <taxon>Eurycanthinae</taxon>
        <taxon>Dryococelus</taxon>
    </lineage>
</organism>
<name>A0ABQ9I8J0_9NEOP</name>
<keyword evidence="3" id="KW-1185">Reference proteome</keyword>
<gene>
    <name evidence="2" type="ORF">PR048_005180</name>
</gene>
<dbReference type="EMBL" id="JARBHB010000002">
    <property type="protein sequence ID" value="KAJ8892599.1"/>
    <property type="molecule type" value="Genomic_DNA"/>
</dbReference>
<sequence>MVRTYIRTTDRCHWIEESLQKAIKAVKEGKINKTAAFRFDVPRATLCRNLIGSVSKQGLKCLGSNTVLGNHDWALVEHLHNLEKMGFGVTPREVREIAFDFCNENGVPNNFDNENKLAGEDWFSVFRKSHAYITLRKPPGLSLVRAKTMNRVAVKSYVQRLNSVLKITGVSRVYDCDESGLSMVLGTKLVVGKTGRRVSYEIHSSESFAPCEVTSEPQTNENINKSGKTAAHEDLDDRDDPDDPKTSQSHSENEEADTIGIAVRKSQPVAILHGPSTSGVNVRTQPQKSLQEQSNCGICEGDFFDDEEGDP</sequence>
<accession>A0ABQ9I8J0</accession>
<feature type="region of interest" description="Disordered" evidence="1">
    <location>
        <begin position="211"/>
        <end position="311"/>
    </location>
</feature>
<proteinExistence type="predicted"/>
<protein>
    <recommendedName>
        <fullName evidence="4">HTH psq-type domain-containing protein</fullName>
    </recommendedName>
</protein>
<feature type="compositionally biased region" description="Polar residues" evidence="1">
    <location>
        <begin position="215"/>
        <end position="227"/>
    </location>
</feature>
<reference evidence="2 3" key="1">
    <citation type="submission" date="2023-02" db="EMBL/GenBank/DDBJ databases">
        <title>LHISI_Scaffold_Assembly.</title>
        <authorList>
            <person name="Stuart O.P."/>
            <person name="Cleave R."/>
            <person name="Magrath M.J.L."/>
            <person name="Mikheyev A.S."/>
        </authorList>
    </citation>
    <scope>NUCLEOTIDE SEQUENCE [LARGE SCALE GENOMIC DNA]</scope>
    <source>
        <strain evidence="2">Daus_M_001</strain>
        <tissue evidence="2">Leg muscle</tissue>
    </source>
</reference>
<evidence type="ECO:0000313" key="2">
    <source>
        <dbReference type="EMBL" id="KAJ8892599.1"/>
    </source>
</evidence>
<evidence type="ECO:0000256" key="1">
    <source>
        <dbReference type="SAM" id="MobiDB-lite"/>
    </source>
</evidence>
<evidence type="ECO:0000313" key="3">
    <source>
        <dbReference type="Proteomes" id="UP001159363"/>
    </source>
</evidence>
<feature type="compositionally biased region" description="Acidic residues" evidence="1">
    <location>
        <begin position="302"/>
        <end position="311"/>
    </location>
</feature>
<feature type="compositionally biased region" description="Polar residues" evidence="1">
    <location>
        <begin position="275"/>
        <end position="296"/>
    </location>
</feature>
<comment type="caution">
    <text evidence="2">The sequence shown here is derived from an EMBL/GenBank/DDBJ whole genome shotgun (WGS) entry which is preliminary data.</text>
</comment>
<dbReference type="Proteomes" id="UP001159363">
    <property type="component" value="Chromosome 2"/>
</dbReference>
<evidence type="ECO:0008006" key="4">
    <source>
        <dbReference type="Google" id="ProtNLM"/>
    </source>
</evidence>